<dbReference type="SUPFAM" id="SSF102114">
    <property type="entry name" value="Radical SAM enzymes"/>
    <property type="match status" value="1"/>
</dbReference>
<dbReference type="InterPro" id="IPR026337">
    <property type="entry name" value="AKG_HExxH"/>
</dbReference>
<evidence type="ECO:0000256" key="2">
    <source>
        <dbReference type="ARBA" id="ARBA00022723"/>
    </source>
</evidence>
<keyword evidence="2" id="KW-0479">Metal-binding</keyword>
<dbReference type="PROSITE" id="PS51918">
    <property type="entry name" value="RADICAL_SAM"/>
    <property type="match status" value="1"/>
</dbReference>
<dbReference type="SFLD" id="SFLDS00029">
    <property type="entry name" value="Radical_SAM"/>
    <property type="match status" value="1"/>
</dbReference>
<dbReference type="Proteomes" id="UP001592581">
    <property type="component" value="Unassembled WGS sequence"/>
</dbReference>
<keyword evidence="7" id="KW-1185">Reference proteome</keyword>
<dbReference type="Pfam" id="PF04055">
    <property type="entry name" value="Radical_SAM"/>
    <property type="match status" value="1"/>
</dbReference>
<dbReference type="SFLD" id="SFLDG01386">
    <property type="entry name" value="main_SPASM_domain-containing"/>
    <property type="match status" value="1"/>
</dbReference>
<dbReference type="SFLD" id="SFLDG01072">
    <property type="entry name" value="dehydrogenase_like"/>
    <property type="match status" value="1"/>
</dbReference>
<protein>
    <submittedName>
        <fullName evidence="6">FxsB family cyclophane-forming radical SAM/SPASM peptide maturase</fullName>
    </submittedName>
</protein>
<evidence type="ECO:0000256" key="1">
    <source>
        <dbReference type="ARBA" id="ARBA00022691"/>
    </source>
</evidence>
<sequence>MDSPPVPFSDFILKVHSRCNLACDYCYVYEHADQSWRTRPLVMSETTMAAVVGRIRDHAQGHRLSRVSIGMHGGEPLLAGHDLIEKLAVRLRDSLQGICDPELWIQTNGVLLDERFCEIFLAQGIEVGISLDGGKVENDRHRVHANGKSSFSAVVRGISLLASERYRSLFSGLLCTIDTLNDPIAVYESLASFDPPALDLLLPHANWENPPAHQDGPGTAYADWLIRIFDRWNADLRPFPIRLFDSIIDTSFGGSSGVETIGLGSAEMVVVETDGTLEQVDHLKSTFEGAAYTGLDVLENSFDEAAAHPGIRARQVGLAGLAAECQACPLVTSCGGGLYAHRYRAGSGFDNPSVYCADLYRLIEHIRVSIDADEHTRPAPSERVHRIPRSSLRQLGQGHGDRAAINALRAGQRSLGRLLIASVYHATPAEPAARRAWLALTRIERHAPAELAAVLAHPYIRIRATDFLARAAEQRAGNGNSTESELRTLQREVLVAVAGAAAARTGTVLTLPTTVDGHDLYLPTLGLARFPSRGQPTEVTLTSSPQSLTIDTDDGSGLVLERGSGGVTAVRSDGVHWQPTRSRTVQGVMVALVDDDPYRNVYAEEPLPPVSDAEAALWWELLNGALDLIRREFPAYWPGVTGILAAITPLRPRHDGAQVSGTSRDAFGAVGVAAPDGPETLALLLLHEIQHAKLGALMDVVDLYDEQDSRLYPAAWREDLRPLEGLLQGTYAHIAVADFWRSRSSRPHEGADGVAQREYLRWRQGTDQGIETLVGSGSLTEIGLELALQMRSAVRGWA</sequence>
<dbReference type="InterPro" id="IPR007197">
    <property type="entry name" value="rSAM"/>
</dbReference>
<dbReference type="InterPro" id="IPR026335">
    <property type="entry name" value="rSAM_SPASM_FxsB"/>
</dbReference>
<organism evidence="6 7">
    <name type="scientific">Streptacidiphilus jeojiensis</name>
    <dbReference type="NCBI Taxonomy" id="3229225"/>
    <lineage>
        <taxon>Bacteria</taxon>
        <taxon>Bacillati</taxon>
        <taxon>Actinomycetota</taxon>
        <taxon>Actinomycetes</taxon>
        <taxon>Kitasatosporales</taxon>
        <taxon>Streptomycetaceae</taxon>
        <taxon>Streptacidiphilus</taxon>
    </lineage>
</organism>
<evidence type="ECO:0000256" key="3">
    <source>
        <dbReference type="ARBA" id="ARBA00023004"/>
    </source>
</evidence>
<dbReference type="InterPro" id="IPR013785">
    <property type="entry name" value="Aldolase_TIM"/>
</dbReference>
<feature type="domain" description="Radical SAM core" evidence="5">
    <location>
        <begin position="4"/>
        <end position="240"/>
    </location>
</feature>
<dbReference type="CDD" id="cd01335">
    <property type="entry name" value="Radical_SAM"/>
    <property type="match status" value="1"/>
</dbReference>
<evidence type="ECO:0000313" key="6">
    <source>
        <dbReference type="EMBL" id="MFC1443724.1"/>
    </source>
</evidence>
<keyword evidence="1" id="KW-0949">S-adenosyl-L-methionine</keyword>
<keyword evidence="4" id="KW-0411">Iron-sulfur</keyword>
<dbReference type="PANTHER" id="PTHR43273">
    <property type="entry name" value="ANAEROBIC SULFATASE-MATURATING ENZYME HOMOLOG ASLB-RELATED"/>
    <property type="match status" value="1"/>
</dbReference>
<accession>A0ABV6XZN7</accession>
<dbReference type="Gene3D" id="3.20.20.70">
    <property type="entry name" value="Aldolase class I"/>
    <property type="match status" value="1"/>
</dbReference>
<proteinExistence type="predicted"/>
<evidence type="ECO:0000259" key="5">
    <source>
        <dbReference type="PROSITE" id="PS51918"/>
    </source>
</evidence>
<dbReference type="NCBIfam" id="TIGR04269">
    <property type="entry name" value="SAM_SPASM_FxsB"/>
    <property type="match status" value="1"/>
</dbReference>
<evidence type="ECO:0000256" key="4">
    <source>
        <dbReference type="ARBA" id="ARBA00023014"/>
    </source>
</evidence>
<dbReference type="SFLD" id="SFLDG01067">
    <property type="entry name" value="SPASM/twitch_domain_containing"/>
    <property type="match status" value="1"/>
</dbReference>
<dbReference type="NCBIfam" id="TIGR04267">
    <property type="entry name" value="mod_HExxH"/>
    <property type="match status" value="1"/>
</dbReference>
<name>A0ABV6XZN7_9ACTN</name>
<keyword evidence="3" id="KW-0408">Iron</keyword>
<dbReference type="InterPro" id="IPR058240">
    <property type="entry name" value="rSAM_sf"/>
</dbReference>
<evidence type="ECO:0000313" key="7">
    <source>
        <dbReference type="Proteomes" id="UP001592581"/>
    </source>
</evidence>
<comment type="caution">
    <text evidence="6">The sequence shown here is derived from an EMBL/GenBank/DDBJ whole genome shotgun (WGS) entry which is preliminary data.</text>
</comment>
<dbReference type="EMBL" id="JBEUKS010000019">
    <property type="protein sequence ID" value="MFC1443724.1"/>
    <property type="molecule type" value="Genomic_DNA"/>
</dbReference>
<dbReference type="PANTHER" id="PTHR43273:SF8">
    <property type="entry name" value="RADICAL SAM DOMAIN PROTEIN"/>
    <property type="match status" value="1"/>
</dbReference>
<dbReference type="InterPro" id="IPR023867">
    <property type="entry name" value="Sulphatase_maturase_rSAM"/>
</dbReference>
<gene>
    <name evidence="6" type="ORF">ABUW04_36365</name>
</gene>
<reference evidence="6 7" key="1">
    <citation type="submission" date="2024-06" db="EMBL/GenBank/DDBJ databases">
        <authorList>
            <person name="Lee S.D."/>
        </authorList>
    </citation>
    <scope>NUCLEOTIDE SEQUENCE [LARGE SCALE GENOMIC DNA]</scope>
    <source>
        <strain evidence="6 7">N1-10</strain>
    </source>
</reference>